<dbReference type="EMBL" id="KY705268">
    <property type="protein sequence ID" value="ARU13795.1"/>
    <property type="molecule type" value="Genomic_DNA"/>
</dbReference>
<evidence type="ECO:0000313" key="1">
    <source>
        <dbReference type="EMBL" id="ARU13795.1"/>
    </source>
</evidence>
<gene>
    <name evidence="1" type="ORF">P7571_43</name>
</gene>
<keyword evidence="2" id="KW-1185">Reference proteome</keyword>
<evidence type="ECO:0000313" key="2">
    <source>
        <dbReference type="Proteomes" id="UP000224971"/>
    </source>
</evidence>
<reference evidence="1 2" key="1">
    <citation type="journal article" date="2017" name="Front. Microbiol.">
        <title>Global Survey and Genome Exploration of Bacteriophages Infecting the Lactic Acid Bacterium Streptococcus thermophilus.</title>
        <authorList>
            <person name="McDonnell B."/>
            <person name="Mahony J."/>
            <person name="Hanemaaijer L."/>
            <person name="Neve H."/>
            <person name="Noben J.-P."/>
            <person name="Lugli G.A."/>
            <person name="Ventura M."/>
            <person name="Kouwen T.R."/>
            <person name="van Sinderen D."/>
        </authorList>
    </citation>
    <scope>NUCLEOTIDE SEQUENCE [LARGE SCALE GENOMIC DNA]</scope>
</reference>
<organism evidence="1 2">
    <name type="scientific">Streptococcus phage P7571</name>
    <dbReference type="NCBI Taxonomy" id="1971427"/>
    <lineage>
        <taxon>Viruses</taxon>
        <taxon>Duplodnaviria</taxon>
        <taxon>Heunggongvirae</taxon>
        <taxon>Uroviricota</taxon>
        <taxon>Caudoviricetes</taxon>
        <taxon>Aliceevansviridae</taxon>
        <taxon>Brussowvirus</taxon>
        <taxon>Brussowvirus P7571</taxon>
    </lineage>
</organism>
<proteinExistence type="predicted"/>
<sequence>MTLSTDQIQTLLGIDEAFQIDFNKSDREDLFRQFLKYEKDMSMVTQLL</sequence>
<accession>A0A286QQS3</accession>
<dbReference type="Proteomes" id="UP000224971">
    <property type="component" value="Segment"/>
</dbReference>
<protein>
    <submittedName>
        <fullName evidence="1">Uncharacterized protein</fullName>
    </submittedName>
</protein>
<name>A0A286QQS3_9CAUD</name>